<dbReference type="AlphaFoldDB" id="A0A4R3QD48"/>
<sequence length="103" mass="11015">MRRRAPCLTCLPCLISAFCCAARMLILRGVFLCIRGITRAGGGFSFLPLLLVRFGYATQMPGTATFWNRCGEATAEDGYAVSFALNSGWAKAALKAAVDSQTA</sequence>
<proteinExistence type="predicted"/>
<name>A0A4R3QD48_RHISU</name>
<gene>
    <name evidence="1" type="ORF">EV132_102542</name>
</gene>
<protein>
    <submittedName>
        <fullName evidence="1">Uncharacterized protein</fullName>
    </submittedName>
</protein>
<accession>A0A4R3QD48</accession>
<reference evidence="1 2" key="1">
    <citation type="submission" date="2019-03" db="EMBL/GenBank/DDBJ databases">
        <title>Genomic Encyclopedia of Type Strains, Phase IV (KMG-V): Genome sequencing to study the core and pangenomes of soil and plant-associated prokaryotes.</title>
        <authorList>
            <person name="Whitman W."/>
        </authorList>
    </citation>
    <scope>NUCLEOTIDE SEQUENCE [LARGE SCALE GENOMIC DNA]</scope>
    <source>
        <strain evidence="1 2">Hc14</strain>
    </source>
</reference>
<evidence type="ECO:0000313" key="2">
    <source>
        <dbReference type="Proteomes" id="UP000294576"/>
    </source>
</evidence>
<dbReference type="Proteomes" id="UP000294576">
    <property type="component" value="Unassembled WGS sequence"/>
</dbReference>
<dbReference type="EMBL" id="SMBH01000002">
    <property type="protein sequence ID" value="TCU19311.1"/>
    <property type="molecule type" value="Genomic_DNA"/>
</dbReference>
<comment type="caution">
    <text evidence="1">The sequence shown here is derived from an EMBL/GenBank/DDBJ whole genome shotgun (WGS) entry which is preliminary data.</text>
</comment>
<organism evidence="1 2">
    <name type="scientific">Rhizobium sullae</name>
    <name type="common">Rhizobium hedysari</name>
    <dbReference type="NCBI Taxonomy" id="50338"/>
    <lineage>
        <taxon>Bacteria</taxon>
        <taxon>Pseudomonadati</taxon>
        <taxon>Pseudomonadota</taxon>
        <taxon>Alphaproteobacteria</taxon>
        <taxon>Hyphomicrobiales</taxon>
        <taxon>Rhizobiaceae</taxon>
        <taxon>Rhizobium/Agrobacterium group</taxon>
        <taxon>Rhizobium</taxon>
    </lineage>
</organism>
<evidence type="ECO:0000313" key="1">
    <source>
        <dbReference type="EMBL" id="TCU19311.1"/>
    </source>
</evidence>